<gene>
    <name evidence="1" type="ORF">FKW44_011377</name>
</gene>
<proteinExistence type="predicted"/>
<organism evidence="1 2">
    <name type="scientific">Caligus rogercresseyi</name>
    <name type="common">Sea louse</name>
    <dbReference type="NCBI Taxonomy" id="217165"/>
    <lineage>
        <taxon>Eukaryota</taxon>
        <taxon>Metazoa</taxon>
        <taxon>Ecdysozoa</taxon>
        <taxon>Arthropoda</taxon>
        <taxon>Crustacea</taxon>
        <taxon>Multicrustacea</taxon>
        <taxon>Hexanauplia</taxon>
        <taxon>Copepoda</taxon>
        <taxon>Siphonostomatoida</taxon>
        <taxon>Caligidae</taxon>
        <taxon>Caligus</taxon>
    </lineage>
</organism>
<evidence type="ECO:0000313" key="2">
    <source>
        <dbReference type="Proteomes" id="UP000595437"/>
    </source>
</evidence>
<dbReference type="OrthoDB" id="10478470at2759"/>
<reference evidence="2" key="1">
    <citation type="submission" date="2021-01" db="EMBL/GenBank/DDBJ databases">
        <title>Caligus Genome Assembly.</title>
        <authorList>
            <person name="Gallardo-Escarate C."/>
        </authorList>
    </citation>
    <scope>NUCLEOTIDE SEQUENCE [LARGE SCALE GENOMIC DNA]</scope>
</reference>
<protein>
    <submittedName>
        <fullName evidence="1">Uncharacterized protein</fullName>
    </submittedName>
</protein>
<name>A0A7T8HJ36_CALRO</name>
<feature type="non-terminal residue" evidence="1">
    <location>
        <position position="265"/>
    </location>
</feature>
<accession>A0A7T8HJ36</accession>
<dbReference type="EMBL" id="CP045896">
    <property type="protein sequence ID" value="QQP50385.1"/>
    <property type="molecule type" value="Genomic_DNA"/>
</dbReference>
<dbReference type="Proteomes" id="UP000595437">
    <property type="component" value="Chromosome 7"/>
</dbReference>
<sequence>KSFGQDFTEKCDASELSNKDNEATLCISRKEIQLGAALSSNRVSPNTALCQNIQDELQCLMTFFTSCYDDESVERGKFNFFYSQASTLFNNTKIDSQSFLQECNLLRDLQGEFMRYRTGSNKCSFVDYATKFIPQNKACYSRVDEQFSVKLAFADFLSGPSKAQFIVSSACEAYNGFTKQCLQKLVDTCFVGEKAEEWIADDFKNNHKELQDIVQRTFDPDFTFEGSCSNLVPGLESQLSLPSRLSKRSAEPFTSARSYLVSEDL</sequence>
<evidence type="ECO:0000313" key="1">
    <source>
        <dbReference type="EMBL" id="QQP50385.1"/>
    </source>
</evidence>
<dbReference type="AlphaFoldDB" id="A0A7T8HJ36"/>
<keyword evidence="2" id="KW-1185">Reference proteome</keyword>